<evidence type="ECO:0000313" key="1">
    <source>
        <dbReference type="EMBL" id="CZT52563.1"/>
    </source>
</evidence>
<reference evidence="2" key="1">
    <citation type="submission" date="2016-03" db="EMBL/GenBank/DDBJ databases">
        <authorList>
            <person name="Guldener U."/>
        </authorList>
    </citation>
    <scope>NUCLEOTIDE SEQUENCE [LARGE SCALE GENOMIC DNA]</scope>
</reference>
<organism evidence="1 2">
    <name type="scientific">Rhynchosporium secalis</name>
    <name type="common">Barley scald fungus</name>
    <dbReference type="NCBI Taxonomy" id="38038"/>
    <lineage>
        <taxon>Eukaryota</taxon>
        <taxon>Fungi</taxon>
        <taxon>Dikarya</taxon>
        <taxon>Ascomycota</taxon>
        <taxon>Pezizomycotina</taxon>
        <taxon>Leotiomycetes</taxon>
        <taxon>Helotiales</taxon>
        <taxon>Ploettnerulaceae</taxon>
        <taxon>Rhynchosporium</taxon>
    </lineage>
</organism>
<protein>
    <submittedName>
        <fullName evidence="1">Uncharacterized protein</fullName>
    </submittedName>
</protein>
<keyword evidence="2" id="KW-1185">Reference proteome</keyword>
<dbReference type="EMBL" id="FJVC01000604">
    <property type="protein sequence ID" value="CZT52563.1"/>
    <property type="molecule type" value="Genomic_DNA"/>
</dbReference>
<evidence type="ECO:0000313" key="2">
    <source>
        <dbReference type="Proteomes" id="UP000177625"/>
    </source>
</evidence>
<sequence>MSSNNKTILQQAFDNMYKLDKLAESSPTSVTMTRDRFKTIWSGFDDPQARAFQKIEDEAPDTLRTALNDVRLAEGSLAFINLVSDEYHRLKHAEDQLIHTGEVVAKGNWEQATRGEKLRYLSKPLLPYGDHHQRVRFVLQELETVTKDGEDDDGEPSDADSKCNMLSQKEGMTLSAMLELLRNDIKILGVLKGFFRELEKLVREERKQGWDWNDGSNKQVHIRKTIEETCNKFSKYFWTIVLDELKDKGGSDEVKRLVGEKIRGN</sequence>
<dbReference type="AlphaFoldDB" id="A0A1E1MU18"/>
<accession>A0A1E1MU18</accession>
<gene>
    <name evidence="1" type="ORF">RSE6_13909</name>
</gene>
<proteinExistence type="predicted"/>
<dbReference type="Proteomes" id="UP000177625">
    <property type="component" value="Unassembled WGS sequence"/>
</dbReference>
<name>A0A1E1MU18_RHYSE</name>